<keyword evidence="4" id="KW-1185">Reference proteome</keyword>
<name>A0A8J6Q4S2_9HYPH</name>
<protein>
    <recommendedName>
        <fullName evidence="5">DUF2946 domain-containing protein</fullName>
    </recommendedName>
</protein>
<evidence type="ECO:0000313" key="3">
    <source>
        <dbReference type="EMBL" id="MBD0416270.1"/>
    </source>
</evidence>
<dbReference type="RefSeq" id="WP_188165705.1">
    <property type="nucleotide sequence ID" value="NZ_JACVVX010000005.1"/>
</dbReference>
<evidence type="ECO:0000313" key="4">
    <source>
        <dbReference type="Proteomes" id="UP000643405"/>
    </source>
</evidence>
<evidence type="ECO:0000256" key="2">
    <source>
        <dbReference type="SAM" id="SignalP"/>
    </source>
</evidence>
<keyword evidence="2" id="KW-0732">Signal</keyword>
<dbReference type="Proteomes" id="UP000643405">
    <property type="component" value="Unassembled WGS sequence"/>
</dbReference>
<dbReference type="EMBL" id="JACVVX010000005">
    <property type="protein sequence ID" value="MBD0416270.1"/>
    <property type="molecule type" value="Genomic_DNA"/>
</dbReference>
<gene>
    <name evidence="3" type="ORF">ICI42_16575</name>
</gene>
<feature type="signal peptide" evidence="2">
    <location>
        <begin position="1"/>
        <end position="35"/>
    </location>
</feature>
<feature type="region of interest" description="Disordered" evidence="1">
    <location>
        <begin position="106"/>
        <end position="127"/>
    </location>
</feature>
<organism evidence="3 4">
    <name type="scientific">Oryzicola mucosus</name>
    <dbReference type="NCBI Taxonomy" id="2767425"/>
    <lineage>
        <taxon>Bacteria</taxon>
        <taxon>Pseudomonadati</taxon>
        <taxon>Pseudomonadota</taxon>
        <taxon>Alphaproteobacteria</taxon>
        <taxon>Hyphomicrobiales</taxon>
        <taxon>Phyllobacteriaceae</taxon>
        <taxon>Oryzicola</taxon>
    </lineage>
</organism>
<sequence length="127" mass="13131">MSKSLMKSRLWVAIFAACAILVQALVAVPAAASMAASPTLDAFGNALCLPSAAMDKSTPSSDHKTLPDCCTFGCMAAAFVLASPEDGGAWLRRPLDRVEEPVAMSRAPLVSAPEHDPGRPRAPPAVG</sequence>
<proteinExistence type="predicted"/>
<evidence type="ECO:0000256" key="1">
    <source>
        <dbReference type="SAM" id="MobiDB-lite"/>
    </source>
</evidence>
<accession>A0A8J6Q4S2</accession>
<reference evidence="3" key="1">
    <citation type="submission" date="2020-09" db="EMBL/GenBank/DDBJ databases">
        <title>Genome seq and assembly of Tianweitania sp.</title>
        <authorList>
            <person name="Chhetri G."/>
        </authorList>
    </citation>
    <scope>NUCLEOTIDE SEQUENCE</scope>
    <source>
        <strain evidence="3">Rool2</strain>
    </source>
</reference>
<feature type="chain" id="PRO_5035325631" description="DUF2946 domain-containing protein" evidence="2">
    <location>
        <begin position="36"/>
        <end position="127"/>
    </location>
</feature>
<dbReference type="AlphaFoldDB" id="A0A8J6Q4S2"/>
<comment type="caution">
    <text evidence="3">The sequence shown here is derived from an EMBL/GenBank/DDBJ whole genome shotgun (WGS) entry which is preliminary data.</text>
</comment>
<evidence type="ECO:0008006" key="5">
    <source>
        <dbReference type="Google" id="ProtNLM"/>
    </source>
</evidence>